<dbReference type="VEuPathDB" id="PlasmoDB:PVPAM_140007800"/>
<proteinExistence type="predicted"/>
<gene>
    <name evidence="1" type="ORF">PVT01_140005300</name>
</gene>
<protein>
    <submittedName>
        <fullName evidence="1">VIR protein</fullName>
    </submittedName>
</protein>
<dbReference type="VEuPathDB" id="PlasmoDB:PVW1_140006500"/>
<dbReference type="AlphaFoldDB" id="A0A1G4H3X9"/>
<evidence type="ECO:0000313" key="2">
    <source>
        <dbReference type="Proteomes" id="UP000196402"/>
    </source>
</evidence>
<dbReference type="EMBL" id="LT615252">
    <property type="protein sequence ID" value="SCO69580.1"/>
    <property type="molecule type" value="Genomic_DNA"/>
</dbReference>
<name>A0A1G4H3X9_PLAVI</name>
<sequence>MHTTLHNKTNEWKKEYPFLSRLWYLFEDFNNESGEGTDLYEPCNDIADRYTSDGQNYKPFCENLFKNLERATISSTETETIIHNKDRTHSVKVTLNPEDDINKNALCSNLNKWLYYYTEINHVPNGLIQEIFEAFDGVVELGPQTAIYNKCTYESYKDIYAEPEDLIKLIIFVENEDIIGNVLMNGNAEEYLSCINYTYECASIYKKLHTAYCNEKKHEDIKYSNLCEEIEGFKEIYQYISRLSAFRKKLPDLDSPLPEFRAAIVSERKARTSTPELTVVPSNPLKSKIATGVTTGFTPVGSWFQARNRGGKENILLDGGPNEMFYNRPDSWNVESDNEKYNIGYQTMEDYSFEHTKW</sequence>
<evidence type="ECO:0000313" key="1">
    <source>
        <dbReference type="EMBL" id="SCO69580.1"/>
    </source>
</evidence>
<dbReference type="VEuPathDB" id="PlasmoDB:PVP01_1400200"/>
<organism evidence="1 2">
    <name type="scientific">Plasmodium vivax</name>
    <name type="common">malaria parasite P. vivax</name>
    <dbReference type="NCBI Taxonomy" id="5855"/>
    <lineage>
        <taxon>Eukaryota</taxon>
        <taxon>Sar</taxon>
        <taxon>Alveolata</taxon>
        <taxon>Apicomplexa</taxon>
        <taxon>Aconoidasida</taxon>
        <taxon>Haemosporida</taxon>
        <taxon>Plasmodiidae</taxon>
        <taxon>Plasmodium</taxon>
        <taxon>Plasmodium (Plasmodium)</taxon>
    </lineage>
</organism>
<accession>A0A1G4H3X9</accession>
<reference evidence="1 2" key="1">
    <citation type="submission" date="2016-07" db="EMBL/GenBank/DDBJ databases">
        <authorList>
            <consortium name="Pathogen Informatics"/>
        </authorList>
    </citation>
    <scope>NUCLEOTIDE SEQUENCE [LARGE SCALE GENOMIC DNA]</scope>
</reference>
<dbReference type="VEuPathDB" id="PlasmoDB:PVX_176270"/>
<dbReference type="Proteomes" id="UP000196402">
    <property type="component" value="Chromosome 14"/>
</dbReference>